<dbReference type="Gene3D" id="3.60.10.10">
    <property type="entry name" value="Endonuclease/exonuclease/phosphatase"/>
    <property type="match status" value="1"/>
</dbReference>
<organism evidence="2">
    <name type="scientific">bioreactor metagenome</name>
    <dbReference type="NCBI Taxonomy" id="1076179"/>
    <lineage>
        <taxon>unclassified sequences</taxon>
        <taxon>metagenomes</taxon>
        <taxon>ecological metagenomes</taxon>
    </lineage>
</organism>
<protein>
    <recommendedName>
        <fullName evidence="1">Endonuclease/exonuclease/phosphatase domain-containing protein</fullName>
    </recommendedName>
</protein>
<sequence>MHLTFNRFFASVIIIFFCGAVNANSEEKELKVLQFNIWQEGTVVPGGFEGIVNNIISLDPDLITFSEVRNYKQVDFIPRLVRALAIKGKTYFGEVSTSTGIISKYKIEKQEVVFPLGDDHGSVLKACVKIDGKEVVLYSAHLDYLNCAYYLPRGYGSSDWKKLEAPVTDIDSLLADNRNSQRDDQVRAILKDVQKEKVKKSIIFIGGDFNEPSHLDWQKDTKDIRDHQGVVINWDCSVLLSEGGFIDSYREKYPDPVAYPGFTYPSNNMEVDVKRLAWGPDADERERIDFIYYHPHPAISLKDVRVVGPLGFILKGQRDNGGNDPQHIVPKDIWPTDHNAILATFIIH</sequence>
<name>A0A644UZI5_9ZZZZ</name>
<dbReference type="Pfam" id="PF03372">
    <property type="entry name" value="Exo_endo_phos"/>
    <property type="match status" value="1"/>
</dbReference>
<dbReference type="InterPro" id="IPR036691">
    <property type="entry name" value="Endo/exonu/phosph_ase_sf"/>
</dbReference>
<feature type="domain" description="Endonuclease/exonuclease/phosphatase" evidence="1">
    <location>
        <begin position="33"/>
        <end position="338"/>
    </location>
</feature>
<evidence type="ECO:0000313" key="2">
    <source>
        <dbReference type="EMBL" id="MPL84155.1"/>
    </source>
</evidence>
<gene>
    <name evidence="2" type="ORF">SDC9_30119</name>
</gene>
<accession>A0A644UZI5</accession>
<dbReference type="PANTHER" id="PTHR41349">
    <property type="match status" value="1"/>
</dbReference>
<proteinExistence type="predicted"/>
<dbReference type="EMBL" id="VSSQ01000186">
    <property type="protein sequence ID" value="MPL84155.1"/>
    <property type="molecule type" value="Genomic_DNA"/>
</dbReference>
<dbReference type="GO" id="GO:0003824">
    <property type="term" value="F:catalytic activity"/>
    <property type="evidence" value="ECO:0007669"/>
    <property type="project" value="InterPro"/>
</dbReference>
<comment type="caution">
    <text evidence="2">The sequence shown here is derived from an EMBL/GenBank/DDBJ whole genome shotgun (WGS) entry which is preliminary data.</text>
</comment>
<reference evidence="2" key="1">
    <citation type="submission" date="2019-08" db="EMBL/GenBank/DDBJ databases">
        <authorList>
            <person name="Kucharzyk K."/>
            <person name="Murdoch R.W."/>
            <person name="Higgins S."/>
            <person name="Loffler F."/>
        </authorList>
    </citation>
    <scope>NUCLEOTIDE SEQUENCE</scope>
</reference>
<dbReference type="PANTHER" id="PTHR41349:SF1">
    <property type="entry name" value="PROTEIN CBG08683"/>
    <property type="match status" value="1"/>
</dbReference>
<evidence type="ECO:0000259" key="1">
    <source>
        <dbReference type="Pfam" id="PF03372"/>
    </source>
</evidence>
<dbReference type="SUPFAM" id="SSF56219">
    <property type="entry name" value="DNase I-like"/>
    <property type="match status" value="1"/>
</dbReference>
<dbReference type="InterPro" id="IPR005135">
    <property type="entry name" value="Endo/exonuclease/phosphatase"/>
</dbReference>
<dbReference type="AlphaFoldDB" id="A0A644UZI5"/>